<sequence length="395" mass="41890">MWNAFRGALAVLTRKTELAMWALIFPIILSTLFMFMFANLDESTAFEAVPTAVVADDAYRADEGFSTLVDELSQPGDDQLLDVREFATAEEARGALKAGDVVGVLSVDSEGMPHLAVSPVSDGMGVSTMQVGRTILNTVADTYVRNADLLQGIAHDNPMALADLGLVERALSQGDATVQVSLTHNEPSQSVRFYYALLGMACLFCAQIGMVAVCEAQPNLSALGARRAVGAVSRGKTLAAALAASWVLATACLLAALAYMRFTAGIDFAGREVACIGAIAVCALFSTAFGTLLGSLPKVGFGVKTGLLTGTTCLLSLFAGLYGEPVMNMADQLARDYPLLASLNPAKVVTDTFYSLYYYDSLEPFFGKVGLLLAMTAVVFAVSALFIRRQRYASI</sequence>
<dbReference type="EMBL" id="PPTS01000001">
    <property type="protein sequence ID" value="RDB67279.1"/>
    <property type="molecule type" value="Genomic_DNA"/>
</dbReference>
<evidence type="ECO:0000313" key="8">
    <source>
        <dbReference type="Proteomes" id="UP000254000"/>
    </source>
</evidence>
<feature type="transmembrane region" description="Helical" evidence="5">
    <location>
        <begin position="365"/>
        <end position="387"/>
    </location>
</feature>
<feature type="transmembrane region" description="Helical" evidence="5">
    <location>
        <begin position="305"/>
        <end position="323"/>
    </location>
</feature>
<dbReference type="RefSeq" id="WP_114568246.1">
    <property type="nucleotide sequence ID" value="NZ_CABMMS010000001.1"/>
</dbReference>
<comment type="caution">
    <text evidence="7">The sequence shown here is derived from an EMBL/GenBank/DDBJ whole genome shotgun (WGS) entry which is preliminary data.</text>
</comment>
<dbReference type="GeneID" id="78358541"/>
<keyword evidence="8" id="KW-1185">Reference proteome</keyword>
<gene>
    <name evidence="7" type="ORF">C1877_02275</name>
</gene>
<evidence type="ECO:0000313" key="7">
    <source>
        <dbReference type="EMBL" id="RDB67279.1"/>
    </source>
</evidence>
<evidence type="ECO:0000256" key="4">
    <source>
        <dbReference type="ARBA" id="ARBA00023136"/>
    </source>
</evidence>
<feature type="transmembrane region" description="Helical" evidence="5">
    <location>
        <begin position="268"/>
        <end position="293"/>
    </location>
</feature>
<evidence type="ECO:0000256" key="1">
    <source>
        <dbReference type="ARBA" id="ARBA00004141"/>
    </source>
</evidence>
<proteinExistence type="predicted"/>
<organism evidence="7 8">
    <name type="scientific">Gordonibacter pamelaeae</name>
    <dbReference type="NCBI Taxonomy" id="471189"/>
    <lineage>
        <taxon>Bacteria</taxon>
        <taxon>Bacillati</taxon>
        <taxon>Actinomycetota</taxon>
        <taxon>Coriobacteriia</taxon>
        <taxon>Eggerthellales</taxon>
        <taxon>Eggerthellaceae</taxon>
        <taxon>Gordonibacter</taxon>
    </lineage>
</organism>
<dbReference type="GO" id="GO:0016020">
    <property type="term" value="C:membrane"/>
    <property type="evidence" value="ECO:0007669"/>
    <property type="project" value="UniProtKB-SubCell"/>
</dbReference>
<evidence type="ECO:0000256" key="5">
    <source>
        <dbReference type="SAM" id="Phobius"/>
    </source>
</evidence>
<dbReference type="Pfam" id="PF12698">
    <property type="entry name" value="ABC2_membrane_3"/>
    <property type="match status" value="1"/>
</dbReference>
<feature type="transmembrane region" description="Helical" evidence="5">
    <location>
        <begin position="237"/>
        <end position="262"/>
    </location>
</feature>
<dbReference type="GO" id="GO:0140359">
    <property type="term" value="F:ABC-type transporter activity"/>
    <property type="evidence" value="ECO:0007669"/>
    <property type="project" value="InterPro"/>
</dbReference>
<evidence type="ECO:0000259" key="6">
    <source>
        <dbReference type="Pfam" id="PF12698"/>
    </source>
</evidence>
<feature type="domain" description="ABC-2 type transporter transmembrane" evidence="6">
    <location>
        <begin position="20"/>
        <end position="385"/>
    </location>
</feature>
<keyword evidence="4 5" id="KW-0472">Membrane</keyword>
<protein>
    <submittedName>
        <fullName evidence="7">ABC transporter permease</fullName>
    </submittedName>
</protein>
<feature type="transmembrane region" description="Helical" evidence="5">
    <location>
        <begin position="21"/>
        <end position="40"/>
    </location>
</feature>
<evidence type="ECO:0000256" key="2">
    <source>
        <dbReference type="ARBA" id="ARBA00022692"/>
    </source>
</evidence>
<comment type="subcellular location">
    <subcellularLocation>
        <location evidence="1">Membrane</location>
        <topology evidence="1">Multi-pass membrane protein</topology>
    </subcellularLocation>
</comment>
<reference evidence="7 8" key="1">
    <citation type="journal article" date="2018" name="Elife">
        <title>Discovery and characterization of a prevalent human gut bacterial enzyme sufficient for the inactivation of a family of plant toxins.</title>
        <authorList>
            <person name="Koppel N."/>
            <person name="Bisanz J.E."/>
            <person name="Pandelia M.E."/>
            <person name="Turnbaugh P.J."/>
            <person name="Balskus E.P."/>
        </authorList>
    </citation>
    <scope>NUCLEOTIDE SEQUENCE [LARGE SCALE GENOMIC DNA]</scope>
    <source>
        <strain evidence="7 8">3C</strain>
    </source>
</reference>
<name>A0A369M8S5_9ACTN</name>
<dbReference type="OrthoDB" id="3240057at2"/>
<feature type="transmembrane region" description="Helical" evidence="5">
    <location>
        <begin position="193"/>
        <end position="216"/>
    </location>
</feature>
<dbReference type="AlphaFoldDB" id="A0A369M8S5"/>
<evidence type="ECO:0000256" key="3">
    <source>
        <dbReference type="ARBA" id="ARBA00022989"/>
    </source>
</evidence>
<keyword evidence="2 5" id="KW-0812">Transmembrane</keyword>
<dbReference type="InterPro" id="IPR013525">
    <property type="entry name" value="ABC2_TM"/>
</dbReference>
<dbReference type="Proteomes" id="UP000254000">
    <property type="component" value="Unassembled WGS sequence"/>
</dbReference>
<keyword evidence="3 5" id="KW-1133">Transmembrane helix</keyword>
<accession>A0A369M8S5</accession>